<comment type="caution">
    <text evidence="1">The sequence shown here is derived from an EMBL/GenBank/DDBJ whole genome shotgun (WGS) entry which is preliminary data.</text>
</comment>
<name>A0AAV9UFF9_9PEZI</name>
<accession>A0AAV9UFF9</accession>
<evidence type="ECO:0000313" key="1">
    <source>
        <dbReference type="EMBL" id="KAK6341019.1"/>
    </source>
</evidence>
<dbReference type="EMBL" id="JAVHNQ010000008">
    <property type="protein sequence ID" value="KAK6341019.1"/>
    <property type="molecule type" value="Genomic_DNA"/>
</dbReference>
<dbReference type="Proteomes" id="UP001375240">
    <property type="component" value="Unassembled WGS sequence"/>
</dbReference>
<evidence type="ECO:0008006" key="3">
    <source>
        <dbReference type="Google" id="ProtNLM"/>
    </source>
</evidence>
<gene>
    <name evidence="1" type="ORF">TWF696_009330</name>
</gene>
<dbReference type="SUPFAM" id="SSF54427">
    <property type="entry name" value="NTF2-like"/>
    <property type="match status" value="1"/>
</dbReference>
<evidence type="ECO:0000313" key="2">
    <source>
        <dbReference type="Proteomes" id="UP001375240"/>
    </source>
</evidence>
<organism evidence="1 2">
    <name type="scientific">Orbilia brochopaga</name>
    <dbReference type="NCBI Taxonomy" id="3140254"/>
    <lineage>
        <taxon>Eukaryota</taxon>
        <taxon>Fungi</taxon>
        <taxon>Dikarya</taxon>
        <taxon>Ascomycota</taxon>
        <taxon>Pezizomycotina</taxon>
        <taxon>Orbiliomycetes</taxon>
        <taxon>Orbiliales</taxon>
        <taxon>Orbiliaceae</taxon>
        <taxon>Orbilia</taxon>
    </lineage>
</organism>
<sequence length="157" mass="17637">MMEAAGVYDALLAAAKALCDDFAAKADSEKVLSHFTQDATAFEHGSPTFAPFLGREFKGRDGVTEYFGFLQRYLGFDGMSFSEYFVDERQRRVSVKGQASFTWLSTGVAWDEVFTYVLDFKDEDGKWKVSRYQVWADTGALYLARLGKQLGQDASLE</sequence>
<reference evidence="1 2" key="1">
    <citation type="submission" date="2019-10" db="EMBL/GenBank/DDBJ databases">
        <authorList>
            <person name="Palmer J.M."/>
        </authorList>
    </citation>
    <scope>NUCLEOTIDE SEQUENCE [LARGE SCALE GENOMIC DNA]</scope>
    <source>
        <strain evidence="1 2">TWF696</strain>
    </source>
</reference>
<dbReference type="Gene3D" id="3.10.450.50">
    <property type="match status" value="1"/>
</dbReference>
<dbReference type="AlphaFoldDB" id="A0AAV9UFF9"/>
<keyword evidence="2" id="KW-1185">Reference proteome</keyword>
<dbReference type="InterPro" id="IPR032710">
    <property type="entry name" value="NTF2-like_dom_sf"/>
</dbReference>
<protein>
    <recommendedName>
        <fullName evidence="3">SnoaL-like domain-containing protein</fullName>
    </recommendedName>
</protein>
<proteinExistence type="predicted"/>